<dbReference type="Gene3D" id="1.20.1260.10">
    <property type="match status" value="1"/>
</dbReference>
<organism evidence="2 3">
    <name type="scientific">Hydrogenophaga atypica</name>
    <dbReference type="NCBI Taxonomy" id="249409"/>
    <lineage>
        <taxon>Bacteria</taxon>
        <taxon>Pseudomonadati</taxon>
        <taxon>Pseudomonadota</taxon>
        <taxon>Betaproteobacteria</taxon>
        <taxon>Burkholderiales</taxon>
        <taxon>Comamonadaceae</taxon>
        <taxon>Hydrogenophaga</taxon>
    </lineage>
</organism>
<feature type="domain" description="DUF2202" evidence="1">
    <location>
        <begin position="32"/>
        <end position="193"/>
    </location>
</feature>
<accession>A0ABW2QPD6</accession>
<dbReference type="Proteomes" id="UP001596501">
    <property type="component" value="Unassembled WGS sequence"/>
</dbReference>
<proteinExistence type="predicted"/>
<dbReference type="CDD" id="cd01048">
    <property type="entry name" value="Ferritin_like_AB2"/>
    <property type="match status" value="1"/>
</dbReference>
<evidence type="ECO:0000259" key="1">
    <source>
        <dbReference type="Pfam" id="PF09968"/>
    </source>
</evidence>
<evidence type="ECO:0000313" key="3">
    <source>
        <dbReference type="Proteomes" id="UP001596501"/>
    </source>
</evidence>
<keyword evidence="3" id="KW-1185">Reference proteome</keyword>
<sequence length="197" mass="21856">MVNADGTTSFDSTGLASSLSTLPLEDLSEAEKASLAYMREEEKLARDVYSRLDSFWGSQVRAFGNIAKSEATHTEAVRQLLIRYSQPDPAAILTEGMFANATLQQLYYDLVAQGTPSLIAALKVGALIEELDIVDIRSALESIDNLDIRLVYENLMKGSRNHLRSFVKTLVQQGETYRPIYLSQEDYDAIVAAPTER</sequence>
<evidence type="ECO:0000313" key="2">
    <source>
        <dbReference type="EMBL" id="MFC7411264.1"/>
    </source>
</evidence>
<comment type="caution">
    <text evidence="2">The sequence shown here is derived from an EMBL/GenBank/DDBJ whole genome shotgun (WGS) entry which is preliminary data.</text>
</comment>
<name>A0ABW2QPD6_9BURK</name>
<dbReference type="SUPFAM" id="SSF47240">
    <property type="entry name" value="Ferritin-like"/>
    <property type="match status" value="1"/>
</dbReference>
<gene>
    <name evidence="2" type="ORF">ACFQPB_20570</name>
</gene>
<dbReference type="InterPro" id="IPR009078">
    <property type="entry name" value="Ferritin-like_SF"/>
</dbReference>
<dbReference type="EMBL" id="JBHTCA010000027">
    <property type="protein sequence ID" value="MFC7411264.1"/>
    <property type="molecule type" value="Genomic_DNA"/>
</dbReference>
<reference evidence="3" key="1">
    <citation type="journal article" date="2019" name="Int. J. Syst. Evol. Microbiol.">
        <title>The Global Catalogue of Microorganisms (GCM) 10K type strain sequencing project: providing services to taxonomists for standard genome sequencing and annotation.</title>
        <authorList>
            <consortium name="The Broad Institute Genomics Platform"/>
            <consortium name="The Broad Institute Genome Sequencing Center for Infectious Disease"/>
            <person name="Wu L."/>
            <person name="Ma J."/>
        </authorList>
    </citation>
    <scope>NUCLEOTIDE SEQUENCE [LARGE SCALE GENOMIC DNA]</scope>
    <source>
        <strain evidence="3">CGMCC 1.12371</strain>
    </source>
</reference>
<dbReference type="InterPro" id="IPR019243">
    <property type="entry name" value="DUF2202"/>
</dbReference>
<dbReference type="RefSeq" id="WP_382227410.1">
    <property type="nucleotide sequence ID" value="NZ_JBHTCA010000027.1"/>
</dbReference>
<dbReference type="InterPro" id="IPR012347">
    <property type="entry name" value="Ferritin-like"/>
</dbReference>
<protein>
    <submittedName>
        <fullName evidence="2">DUF2202 domain-containing protein</fullName>
    </submittedName>
</protein>
<dbReference type="Pfam" id="PF09968">
    <property type="entry name" value="DUF2202"/>
    <property type="match status" value="1"/>
</dbReference>